<dbReference type="AlphaFoldDB" id="A0A858BQQ7"/>
<protein>
    <submittedName>
        <fullName evidence="2">Uncharacterized protein</fullName>
    </submittedName>
</protein>
<feature type="compositionally biased region" description="Basic and acidic residues" evidence="1">
    <location>
        <begin position="1"/>
        <end position="15"/>
    </location>
</feature>
<dbReference type="Proteomes" id="UP000466848">
    <property type="component" value="Chromosome"/>
</dbReference>
<gene>
    <name evidence="2" type="ORF">Ami103574_00375</name>
</gene>
<evidence type="ECO:0000313" key="2">
    <source>
        <dbReference type="EMBL" id="QIB67857.1"/>
    </source>
</evidence>
<keyword evidence="3" id="KW-1185">Reference proteome</keyword>
<accession>A0A858BQQ7</accession>
<evidence type="ECO:0000256" key="1">
    <source>
        <dbReference type="SAM" id="MobiDB-lite"/>
    </source>
</evidence>
<feature type="region of interest" description="Disordered" evidence="1">
    <location>
        <begin position="1"/>
        <end position="47"/>
    </location>
</feature>
<evidence type="ECO:0000313" key="3">
    <source>
        <dbReference type="Proteomes" id="UP000466848"/>
    </source>
</evidence>
<sequence length="47" mass="5277">MKNKTDSKVKADNRVETTPTKAEGIKSAGENKRKQAEFQSSMEQSDF</sequence>
<reference evidence="2 3" key="1">
    <citation type="submission" date="2020-02" db="EMBL/GenBank/DDBJ databases">
        <authorList>
            <person name="Kim Y.B."/>
            <person name="Roh S.W."/>
        </authorList>
    </citation>
    <scope>NUCLEOTIDE SEQUENCE [LARGE SCALE GENOMIC DNA]</scope>
    <source>
        <strain evidence="2 3">DSM 103574</strain>
    </source>
</reference>
<feature type="compositionally biased region" description="Polar residues" evidence="1">
    <location>
        <begin position="37"/>
        <end position="47"/>
    </location>
</feature>
<dbReference type="KEGG" id="abut:Ami103574_00375"/>
<dbReference type="RefSeq" id="WP_163064777.1">
    <property type="nucleotide sequence ID" value="NZ_CP048649.1"/>
</dbReference>
<proteinExistence type="predicted"/>
<dbReference type="EMBL" id="CP048649">
    <property type="protein sequence ID" value="QIB67857.1"/>
    <property type="molecule type" value="Genomic_DNA"/>
</dbReference>
<name>A0A858BQQ7_9FIRM</name>
<organism evidence="2 3">
    <name type="scientific">Aminipila butyrica</name>
    <dbReference type="NCBI Taxonomy" id="433296"/>
    <lineage>
        <taxon>Bacteria</taxon>
        <taxon>Bacillati</taxon>
        <taxon>Bacillota</taxon>
        <taxon>Clostridia</taxon>
        <taxon>Peptostreptococcales</taxon>
        <taxon>Anaerovoracaceae</taxon>
        <taxon>Aminipila</taxon>
    </lineage>
</organism>